<organism evidence="9">
    <name type="scientific">Homalodisca liturata</name>
    <dbReference type="NCBI Taxonomy" id="320908"/>
    <lineage>
        <taxon>Eukaryota</taxon>
        <taxon>Metazoa</taxon>
        <taxon>Ecdysozoa</taxon>
        <taxon>Arthropoda</taxon>
        <taxon>Hexapoda</taxon>
        <taxon>Insecta</taxon>
        <taxon>Pterygota</taxon>
        <taxon>Neoptera</taxon>
        <taxon>Paraneoptera</taxon>
        <taxon>Hemiptera</taxon>
        <taxon>Auchenorrhyncha</taxon>
        <taxon>Membracoidea</taxon>
        <taxon>Cicadellidae</taxon>
        <taxon>Cicadellinae</taxon>
        <taxon>Proconiini</taxon>
        <taxon>Homalodisca</taxon>
    </lineage>
</organism>
<dbReference type="InterPro" id="IPR050645">
    <property type="entry name" value="Histidine_acid_phosphatase"/>
</dbReference>
<dbReference type="EC" id="3.1.3.2" evidence="3"/>
<evidence type="ECO:0000256" key="2">
    <source>
        <dbReference type="ARBA" id="ARBA00005375"/>
    </source>
</evidence>
<evidence type="ECO:0000256" key="4">
    <source>
        <dbReference type="ARBA" id="ARBA00022729"/>
    </source>
</evidence>
<evidence type="ECO:0000256" key="8">
    <source>
        <dbReference type="SAM" id="Phobius"/>
    </source>
</evidence>
<comment type="similarity">
    <text evidence="2">Belongs to the histidine acid phosphatase family.</text>
</comment>
<dbReference type="InterPro" id="IPR029033">
    <property type="entry name" value="His_PPase_superfam"/>
</dbReference>
<sequence length="401" mass="44656">MISCRAGLVVLAVVVVVAVVAVYFITKSFSSADQSSGANPPGPRASTLQFLIVVNRHGNRGIYSSFPTNPYPINDTNFWPFGAGQLTVKGRDQLYALGAKIRSLYNGFLSDLYFPEDFKASSTLTDRTLQSGLMFLAGLFPPKGFEVWDGSILWQPIPLYPTNLDRTRMVSSAVSKVECPKFNVAQNQSLNKFLEVYGPNVTGLLNSMQPYTGMTVEPQSLTFDMMRLWDSLACMDSEGLSLPAWTKSFYPEPMADLAEKLYTAFTIGSDDMIRYLQGELFKEMVGLMRSKANNTLSPDRRMYYYSGHDHTLMGLLGILNQGDAGINIVNTSSALIFELHKDNQTDIYYIKVLYIDGHSTDLEPKLLSFPGCNSPCELNTLLNLTEKYYNITDYTAECQIA</sequence>
<name>A0A1B6K3X2_9HEMI</name>
<dbReference type="InterPro" id="IPR000560">
    <property type="entry name" value="His_Pase_clade-2"/>
</dbReference>
<evidence type="ECO:0000256" key="1">
    <source>
        <dbReference type="ARBA" id="ARBA00000032"/>
    </source>
</evidence>
<dbReference type="SUPFAM" id="SSF53254">
    <property type="entry name" value="Phosphoglycerate mutase-like"/>
    <property type="match status" value="1"/>
</dbReference>
<evidence type="ECO:0000256" key="6">
    <source>
        <dbReference type="ARBA" id="ARBA00023157"/>
    </source>
</evidence>
<keyword evidence="4" id="KW-0732">Signal</keyword>
<feature type="transmembrane region" description="Helical" evidence="8">
    <location>
        <begin position="7"/>
        <end position="26"/>
    </location>
</feature>
<gene>
    <name evidence="9" type="ORF">g.27952</name>
</gene>
<keyword evidence="8" id="KW-0472">Membrane</keyword>
<keyword evidence="5" id="KW-0378">Hydrolase</keyword>
<dbReference type="EMBL" id="GECU01001560">
    <property type="protein sequence ID" value="JAT06147.1"/>
    <property type="molecule type" value="Transcribed_RNA"/>
</dbReference>
<comment type="catalytic activity">
    <reaction evidence="1">
        <text>a phosphate monoester + H2O = an alcohol + phosphate</text>
        <dbReference type="Rhea" id="RHEA:15017"/>
        <dbReference type="ChEBI" id="CHEBI:15377"/>
        <dbReference type="ChEBI" id="CHEBI:30879"/>
        <dbReference type="ChEBI" id="CHEBI:43474"/>
        <dbReference type="ChEBI" id="CHEBI:67140"/>
        <dbReference type="EC" id="3.1.3.2"/>
    </reaction>
</comment>
<accession>A0A1B6K3X2</accession>
<dbReference type="Pfam" id="PF00328">
    <property type="entry name" value="His_Phos_2"/>
    <property type="match status" value="1"/>
</dbReference>
<dbReference type="Gene3D" id="3.40.50.1240">
    <property type="entry name" value="Phosphoglycerate mutase-like"/>
    <property type="match status" value="1"/>
</dbReference>
<evidence type="ECO:0000256" key="7">
    <source>
        <dbReference type="ARBA" id="ARBA00023180"/>
    </source>
</evidence>
<protein>
    <recommendedName>
        <fullName evidence="3">acid phosphatase</fullName>
        <ecNumber evidence="3">3.1.3.2</ecNumber>
    </recommendedName>
</protein>
<keyword evidence="7" id="KW-0325">Glycoprotein</keyword>
<keyword evidence="6" id="KW-1015">Disulfide bond</keyword>
<dbReference type="CDD" id="cd07061">
    <property type="entry name" value="HP_HAP_like"/>
    <property type="match status" value="1"/>
</dbReference>
<evidence type="ECO:0000256" key="5">
    <source>
        <dbReference type="ARBA" id="ARBA00022801"/>
    </source>
</evidence>
<keyword evidence="8" id="KW-1133">Transmembrane helix</keyword>
<dbReference type="GO" id="GO:0003993">
    <property type="term" value="F:acid phosphatase activity"/>
    <property type="evidence" value="ECO:0007669"/>
    <property type="project" value="UniProtKB-EC"/>
</dbReference>
<evidence type="ECO:0000256" key="3">
    <source>
        <dbReference type="ARBA" id="ARBA00012646"/>
    </source>
</evidence>
<reference evidence="9" key="1">
    <citation type="submission" date="2015-11" db="EMBL/GenBank/DDBJ databases">
        <title>De novo transcriptome assembly of four potential Pierce s Disease insect vectors from Arizona vineyards.</title>
        <authorList>
            <person name="Tassone E.E."/>
        </authorList>
    </citation>
    <scope>NUCLEOTIDE SEQUENCE</scope>
</reference>
<dbReference type="AlphaFoldDB" id="A0A1B6K3X2"/>
<evidence type="ECO:0000313" key="9">
    <source>
        <dbReference type="EMBL" id="JAT06147.1"/>
    </source>
</evidence>
<dbReference type="PANTHER" id="PTHR11567:SF211">
    <property type="entry name" value="PROSTATIC ACID PHOSPHATASE"/>
    <property type="match status" value="1"/>
</dbReference>
<dbReference type="PANTHER" id="PTHR11567">
    <property type="entry name" value="ACID PHOSPHATASE-RELATED"/>
    <property type="match status" value="1"/>
</dbReference>
<proteinExistence type="inferred from homology"/>
<keyword evidence="8" id="KW-0812">Transmembrane</keyword>